<organism evidence="12 13">
    <name type="scientific">Canna indica</name>
    <name type="common">Indian-shot</name>
    <dbReference type="NCBI Taxonomy" id="4628"/>
    <lineage>
        <taxon>Eukaryota</taxon>
        <taxon>Viridiplantae</taxon>
        <taxon>Streptophyta</taxon>
        <taxon>Embryophyta</taxon>
        <taxon>Tracheophyta</taxon>
        <taxon>Spermatophyta</taxon>
        <taxon>Magnoliopsida</taxon>
        <taxon>Liliopsida</taxon>
        <taxon>Zingiberales</taxon>
        <taxon>Cannaceae</taxon>
        <taxon>Canna</taxon>
    </lineage>
</organism>
<feature type="region of interest" description="Disordered" evidence="8">
    <location>
        <begin position="1"/>
        <end position="33"/>
    </location>
</feature>
<evidence type="ECO:0000256" key="7">
    <source>
        <dbReference type="ARBA" id="ARBA00023242"/>
    </source>
</evidence>
<evidence type="ECO:0000256" key="3">
    <source>
        <dbReference type="ARBA" id="ARBA00023015"/>
    </source>
</evidence>
<evidence type="ECO:0000256" key="2">
    <source>
        <dbReference type="ARBA" id="ARBA00007214"/>
    </source>
</evidence>
<dbReference type="InterPro" id="IPR046829">
    <property type="entry name" value="Calmod_bind_C"/>
</dbReference>
<dbReference type="GO" id="GO:0043565">
    <property type="term" value="F:sequence-specific DNA binding"/>
    <property type="evidence" value="ECO:0007669"/>
    <property type="project" value="TreeGrafter"/>
</dbReference>
<comment type="subcellular location">
    <subcellularLocation>
        <location evidence="1">Nucleus</location>
    </subcellularLocation>
</comment>
<evidence type="ECO:0000256" key="6">
    <source>
        <dbReference type="ARBA" id="ARBA00023163"/>
    </source>
</evidence>
<dbReference type="GO" id="GO:0003700">
    <property type="term" value="F:DNA-binding transcription factor activity"/>
    <property type="evidence" value="ECO:0007669"/>
    <property type="project" value="TreeGrafter"/>
</dbReference>
<proteinExistence type="inferred from homology"/>
<comment type="similarity">
    <text evidence="2">Belongs to the plant ACBP60 protein family.</text>
</comment>
<dbReference type="InterPro" id="IPR046830">
    <property type="entry name" value="Calmod_bind_M"/>
</dbReference>
<accession>A0AAQ3Q1J9</accession>
<dbReference type="Pfam" id="PF20452">
    <property type="entry name" value="Calmod_bind_C"/>
    <property type="match status" value="1"/>
</dbReference>
<dbReference type="GO" id="GO:0005634">
    <property type="term" value="C:nucleus"/>
    <property type="evidence" value="ECO:0007669"/>
    <property type="project" value="UniProtKB-SubCell"/>
</dbReference>
<evidence type="ECO:0000256" key="1">
    <source>
        <dbReference type="ARBA" id="ARBA00004123"/>
    </source>
</evidence>
<dbReference type="InterPro" id="IPR046831">
    <property type="entry name" value="Calmodulin_bind_N"/>
</dbReference>
<evidence type="ECO:0000313" key="12">
    <source>
        <dbReference type="EMBL" id="WOK95025.1"/>
    </source>
</evidence>
<reference evidence="12 13" key="1">
    <citation type="submission" date="2023-10" db="EMBL/GenBank/DDBJ databases">
        <title>Chromosome-scale genome assembly provides insights into flower coloration mechanisms of Canna indica.</title>
        <authorList>
            <person name="Li C."/>
        </authorList>
    </citation>
    <scope>NUCLEOTIDE SEQUENCE [LARGE SCALE GENOMIC DNA]</scope>
    <source>
        <tissue evidence="12">Flower</tissue>
    </source>
</reference>
<dbReference type="AlphaFoldDB" id="A0AAQ3Q1J9"/>
<evidence type="ECO:0000256" key="5">
    <source>
        <dbReference type="ARBA" id="ARBA00023159"/>
    </source>
</evidence>
<evidence type="ECO:0000259" key="9">
    <source>
        <dbReference type="Pfam" id="PF07887"/>
    </source>
</evidence>
<dbReference type="Pfam" id="PF20451">
    <property type="entry name" value="Calmod_bind_M"/>
    <property type="match status" value="1"/>
</dbReference>
<dbReference type="Proteomes" id="UP001327560">
    <property type="component" value="Chromosome 1"/>
</dbReference>
<keyword evidence="3" id="KW-0805">Transcription regulation</keyword>
<sequence length="455" mass="51223">MQRPGRYERQGTMPREKRGLDTSDRDNLLPESKRPKVPALASVVVEALKVDSLQKICSSLEPILRRVVSEEVERALARLVPARTGGRSSPKRIEGPDGRNLQLHFRTRLSLPLFTGGKVEGEQGAAIHVVLLDANSGHVVSSGPEASAKLDVLVLEGDFNNEDDDTWTEEEFESHVVKEREGKRPLLTGDLQVSLKDGVGTLGELTFTDNSSWIRSRKFRLGLKIASGLCESVRVREAKTEAFVVKDHRGELYKKHYPPALNDEVWRLEKIGKDGSFHKKLSRCGIYTVEDFLRLVVRDPQRLRNILGSGMSNKMWESLVEHAKTCVLSEKYYIYYSDETRNVGAIFNNIYEFCGLIAGEQFFSAESLSDSQKVFADTLVKKAYDNWMHVIEYDGRVLLNFTQSKITASEREPPLVSTSNYPSSYNQVSQIHSQSSLPLEQHSVEMEDGAQGEDF</sequence>
<keyword evidence="5" id="KW-0010">Activator</keyword>
<keyword evidence="13" id="KW-1185">Reference proteome</keyword>
<evidence type="ECO:0000256" key="4">
    <source>
        <dbReference type="ARBA" id="ARBA00023125"/>
    </source>
</evidence>
<feature type="domain" description="Calmodulin binding protein central" evidence="10">
    <location>
        <begin position="260"/>
        <end position="326"/>
    </location>
</feature>
<feature type="compositionally biased region" description="Acidic residues" evidence="8">
    <location>
        <begin position="446"/>
        <end position="455"/>
    </location>
</feature>
<feature type="domain" description="Calmodulin binding protein-like N-terminal" evidence="9">
    <location>
        <begin position="101"/>
        <end position="248"/>
    </location>
</feature>
<name>A0AAQ3Q1J9_9LILI</name>
<keyword evidence="4" id="KW-0238">DNA-binding</keyword>
<dbReference type="GO" id="GO:0005516">
    <property type="term" value="F:calmodulin binding"/>
    <property type="evidence" value="ECO:0007669"/>
    <property type="project" value="InterPro"/>
</dbReference>
<feature type="region of interest" description="Disordered" evidence="8">
    <location>
        <begin position="432"/>
        <end position="455"/>
    </location>
</feature>
<dbReference type="GO" id="GO:0080142">
    <property type="term" value="P:regulation of salicylic acid biosynthetic process"/>
    <property type="evidence" value="ECO:0007669"/>
    <property type="project" value="TreeGrafter"/>
</dbReference>
<dbReference type="EMBL" id="CP136890">
    <property type="protein sequence ID" value="WOK95025.1"/>
    <property type="molecule type" value="Genomic_DNA"/>
</dbReference>
<gene>
    <name evidence="12" type="ORF">Cni_G03730</name>
</gene>
<keyword evidence="7" id="KW-0539">Nucleus</keyword>
<dbReference type="PANTHER" id="PTHR31713:SF18">
    <property type="entry name" value="OS02G0177800 PROTEIN"/>
    <property type="match status" value="1"/>
</dbReference>
<keyword evidence="6" id="KW-0804">Transcription</keyword>
<dbReference type="PANTHER" id="PTHR31713">
    <property type="entry name" value="OS02G0177800 PROTEIN"/>
    <property type="match status" value="1"/>
</dbReference>
<protein>
    <submittedName>
        <fullName evidence="12">Calmodulin-binding protein 60 D</fullName>
    </submittedName>
</protein>
<dbReference type="Pfam" id="PF07887">
    <property type="entry name" value="Calmodulin_bind"/>
    <property type="match status" value="1"/>
</dbReference>
<dbReference type="InterPro" id="IPR012416">
    <property type="entry name" value="CBP60"/>
</dbReference>
<feature type="domain" description="Calmodulin binding protein C-terminal" evidence="11">
    <location>
        <begin position="331"/>
        <end position="393"/>
    </location>
</feature>
<evidence type="ECO:0000259" key="10">
    <source>
        <dbReference type="Pfam" id="PF20451"/>
    </source>
</evidence>
<evidence type="ECO:0000259" key="11">
    <source>
        <dbReference type="Pfam" id="PF20452"/>
    </source>
</evidence>
<evidence type="ECO:0000256" key="8">
    <source>
        <dbReference type="SAM" id="MobiDB-lite"/>
    </source>
</evidence>
<evidence type="ECO:0000313" key="13">
    <source>
        <dbReference type="Proteomes" id="UP001327560"/>
    </source>
</evidence>